<evidence type="ECO:0000313" key="4">
    <source>
        <dbReference type="EMBL" id="MUV14865.1"/>
    </source>
</evidence>
<dbReference type="InterPro" id="IPR026466">
    <property type="entry name" value="Fim_isopep_form_D2_dom"/>
</dbReference>
<organism evidence="4 5">
    <name type="scientific">Noviluteimonas gilva</name>
    <dbReference type="NCBI Taxonomy" id="2682097"/>
    <lineage>
        <taxon>Bacteria</taxon>
        <taxon>Pseudomonadati</taxon>
        <taxon>Pseudomonadota</taxon>
        <taxon>Gammaproteobacteria</taxon>
        <taxon>Lysobacterales</taxon>
        <taxon>Lysobacteraceae</taxon>
        <taxon>Noviluteimonas</taxon>
    </lineage>
</organism>
<dbReference type="PANTHER" id="PTHR34819:SF3">
    <property type="entry name" value="CELL SURFACE PROTEIN"/>
    <property type="match status" value="1"/>
</dbReference>
<evidence type="ECO:0000256" key="1">
    <source>
        <dbReference type="SAM" id="MobiDB-lite"/>
    </source>
</evidence>
<accession>A0A7C9LY25</accession>
<dbReference type="SUPFAM" id="SSF117074">
    <property type="entry name" value="Hypothetical protein PA1324"/>
    <property type="match status" value="1"/>
</dbReference>
<sequence>MNLLNLRRAAFRTIAMLGLGVALLAPHFAHASSTIRTFAVRKTFTQRGDALLVGNTLLTCPTAASGCTTAQNGSGNNNDFAMTWVDIDGDGSTFNSSRATLTLPVGATVSYAALYWGGDSAGAPTPASRNLVRFATPAAGYSNVTSSSLDVSGTRYAAFADVTTQVQAGGSGVYAVANLQASTGADHYGGWSLVVIYKLATDTLRNLTLFDGYLEINTTSPSFVTTPVSGFRTPPAGAVNTRIGLVAFEGDNNFTGDQFLINGTTQLTDALNPATNVFNSTNTRLAAQQGGRTPSHTNQFGFDIDYISAGAVLGNNATSASLTFNTTSETYFPTVLMFATDVYEPEIVTNFTKTVSDGNGAPFRPGDELTYTINVTNSGNDFANNTIVTDPLPVGVTYVPNSLQVVSGANAGTKTDGSGNDQAEYNAGTRTVTFRVGTGADQTVGGQLVPAASTVLRFKVTIDANLANGANISNVATIGYVAGTTGDAGSGSNPPTSFTVARDTDLSITKTGPATVGLGGAVSYLVTVSNSGPEHANGATVTDDVPNALTGVAITCAASGGAVCPSTTGLTDLTALAIATFPSGGSVAFTITGTAPNAATTLSNTATVAAPSNTNDPNTANNTAGPVTTNVSPAADVSLAKTLVTAGPFYVGQSLQYQIVVSNAGPQAAANVVISDTPSNLSIGTVSGGGCSALPCTIASLASGASATITVNATINATGAFDNGASATSATSDPNTANNSDPSGNGGTAVQGADITLTKTLMTAGPYAIGQVITYQLVVHNNGPANAMNVAVSDTPANLTILTVSGACSALPCVINSLPDGPNRIITVTAQITGATFDNSATASSPAPDPVPGNNADATGNGGTAGATADLALSKTLVTAGPYLPGQTVHYTIVVSNNGPSAAAGVVVNDTPTNLTILNVSGPCTSFPCAVGAIASGASATIQVDARIDAAGAFDNAATATSTSTDPTPGNNGDSTGNGGTAVASADFAIIKSTPNGAGVPAGAPVQYTITVTNNGPSTADALVEDTLPAGLTGATWTCAGTCPMGSGAGDLSVILTLAPTQSATFTIDATAPIIAPATIAANTATVAATNSAVDPTPANNSATATAIAVTALAINAQDDTSAQTPGGAGGTAIANVLANDTFNGAGADLSSVSLSIDTPASNPNVALDTATGAVTVAANTPGGTYTIVYRLCEIANPTNCDTATVTVSVALAVIVATNDTGTIGGASGGTAVADVRANDMIDGATPTSGNSVLSQVSTTDARVHLDAATGAILVDAATPAGTYTVTYRVCDPINATNCKQADAVVTVTAAALIAGDDTAGPVSGTTGGNDIVNVLGNDTLGGAAATTSNVTLAPVTNGPLSMDANGNVDLAPNTPAGTYTVDYQVCEALNPTNCDTATVTVTVSAAVVAAGNDAGSIGGATGGTAIADVRANDTVGGATANGTNATLAQVSTTDAKVTLDASTGAINVAANTPAGTYTVSYRVCEALNPTNCQTADAVVTVTPAALVAGDDNAGPVSGTTGGNDIVNVLGNDTLGGAPATTSNVTLTQVANGPLSMDANGNVDLAPNTSAGTYTLDYQVCEALNPTNCATATVTVTVSAAVVVAGNDAGSIGGATGGAAIADVRANDTVGGAAATNTNATLAQVSTTDAKVTLDASTGAINVAANTPADTYTVTYRVCEALNPTNCQTADAVVTVTAAALVAGDDNAGPVSGTTGGNDIVNVLGNDTLGGAAATTSNVTLVPVTNGPLSMDANGNVDLAPNTPSGTYTLDYQVCEALNPTNCDTATVTVTVSAASLVAGNDAGTIGGATGGTAIVDVRANDTVGGAGATNANATLAQVSTTNPNVTLDTSTGAIQVAAGTPSASYTVTYRLCEALNPANCTTADAVVTVTAAAIVAGDDSAGPISGRTGGNDIVNVLGNDTLGGANAMTSNVTLTPVTNGPLSMDANGNVDLAPNTTAGTYTLDYTVCEALNPTNCDTATVTVTVAAAVVSATNDAGSIGGATGGTAIADVRSNDTIDAATATNSNATLAQVSTTNPNVTLDTSTGAILVAAGTPSGTYTVTYRLCEALNPTNCTPADAVVTVTAAAIVAGDDSAGPISGRTGGNDIVNVLANDTLGGSNATTSNVTLTPVTTGPLSMDANGNIDLAPNTTAGTYTLDYTVCEALNPTNCATATVTVTVAAAVVSATNDAGSIGGATGGTAIADVRGNDTIDAAAATNSNATLAQVSTTNPNVTLDTSTGAIQVAAGTPSGTYTVTYRLCEALNPTNCTTTDAVVTVTAAAIVAGNDSAGPISGRTGGNDIVNVLANDTLGGANATTSNVTLTPVTTGPLSMDANGNIDLAPNTAAGTYTLDYTVCEALNPANCDTATVTVIVSAATLSASNDTGSINGATGGTAIADVRANDTVDAAAATGANATLAQVSTTNPNVTLDTTTGAITVAAGTPSGTYTVTYRLCEALNPTNCTTADAVVTVTASPIAANDDTAGPISGRTGGTAIVAVLDNDTLGGAAATTSNVTLAPVTNGPLSMDASGQVDLAPNTPAGTYTLDYTVCEALNPSNCATATVTVTASAAALVATNDNGSIGGIAGGTAIADVRTNDTVDAALATSANATLAQVSTTNPNVTLDTTTGAIDVAANTPAGTYTVTYRLCEALNPTHCTTADAIVVVTAAAIVANDDSGGPVQGRVGGNDVVNVLGNDTLGGATATTPQVVLTPVTNGPLSMDANGNVDVAPNTAVGTYTLTYTVCEALNPSNCDTAIVTITVDAAAIVANDDTGPNVAGATGGTAIADVRGNDTLGATPVVNADVVLSIVTPASTPNVALDTTTGAVTVAPGTAAGTYTITYRLCEALNPTNCDTAIATVTVTAAAIVANDDHGGPIDGGAGTGNALNVFGNDTLNGAAATTSNTTLAPVTNGPLSLDANGTVAVAAGTPAGTYTLTYTLCESLNPTNCDTATVTVEVIAPAIAAADDASTTVQNTATIIAVLGNDTIGGSAADQARIAVTVTIETQPAHGTVVVNDDGTVTYTPSTNYSGPDTFTYRLCDRLNPTVCTTANVAITVTPNEVEAHDQVATTPQTGPVRIDVVGTTRNGGGAPLDPTSVQVVTQPAHGTVVVNPDGSITYTPDRLFIGTDTFTFRICDLSTPTPVCDTATATITILADATSLRLSKTTTSSAVRVGDVVRYTVRVDNVGIAPANDVIVVDTPPAGFTYVEGSLRVDDADDAFVQTGANPLRVAGVDVPVDGHATITYALRVGAGVGRGTHINRVTATDSTGLTLSNQASAEVRVEGDPLLDDSLVFGTVFVDTNGDGMQQPGEPGLAGVRIASVEGLLIETDAQGRWHLAGVDAQNALRGRNFILKVDASTLPAGASFTTANPLVRRITPGVPVRFDFGVRLPPPEDARPAPSAPAAN</sequence>
<feature type="compositionally biased region" description="Low complexity" evidence="1">
    <location>
        <begin position="959"/>
        <end position="975"/>
    </location>
</feature>
<dbReference type="InterPro" id="IPR013783">
    <property type="entry name" value="Ig-like_fold"/>
</dbReference>
<gene>
    <name evidence="4" type="ORF">GN331_11690</name>
</gene>
<protein>
    <submittedName>
        <fullName evidence="4">DUF11 domain-containing protein</fullName>
    </submittedName>
</protein>
<feature type="compositionally biased region" description="Polar residues" evidence="1">
    <location>
        <begin position="725"/>
        <end position="743"/>
    </location>
</feature>
<dbReference type="InterPro" id="IPR001434">
    <property type="entry name" value="OmcB-like_DUF11"/>
</dbReference>
<dbReference type="InterPro" id="IPR051172">
    <property type="entry name" value="Chlamydia_OmcB"/>
</dbReference>
<feature type="domain" description="DUF11" evidence="3">
    <location>
        <begin position="636"/>
        <end position="741"/>
    </location>
</feature>
<feature type="domain" description="DUF11" evidence="3">
    <location>
        <begin position="870"/>
        <end position="975"/>
    </location>
</feature>
<keyword evidence="2" id="KW-0732">Signal</keyword>
<dbReference type="Proteomes" id="UP000479692">
    <property type="component" value="Unassembled WGS sequence"/>
</dbReference>
<dbReference type="Pfam" id="PF01345">
    <property type="entry name" value="DUF11"/>
    <property type="match status" value="7"/>
</dbReference>
<dbReference type="PANTHER" id="PTHR34819">
    <property type="entry name" value="LARGE CYSTEINE-RICH PERIPLASMIC PROTEIN OMCB"/>
    <property type="match status" value="1"/>
</dbReference>
<feature type="domain" description="DUF11" evidence="3">
    <location>
        <begin position="505"/>
        <end position="624"/>
    </location>
</feature>
<feature type="region of interest" description="Disordered" evidence="1">
    <location>
        <begin position="839"/>
        <end position="862"/>
    </location>
</feature>
<evidence type="ECO:0000313" key="5">
    <source>
        <dbReference type="Proteomes" id="UP000479692"/>
    </source>
</evidence>
<feature type="chain" id="PRO_5028986853" evidence="2">
    <location>
        <begin position="32"/>
        <end position="3407"/>
    </location>
</feature>
<feature type="domain" description="DUF11" evidence="3">
    <location>
        <begin position="3161"/>
        <end position="3269"/>
    </location>
</feature>
<comment type="caution">
    <text evidence="4">The sequence shown here is derived from an EMBL/GenBank/DDBJ whole genome shotgun (WGS) entry which is preliminary data.</text>
</comment>
<dbReference type="SUPFAM" id="SSF49401">
    <property type="entry name" value="Bacterial adhesins"/>
    <property type="match status" value="1"/>
</dbReference>
<feature type="region of interest" description="Disordered" evidence="1">
    <location>
        <begin position="725"/>
        <end position="747"/>
    </location>
</feature>
<feature type="domain" description="DUF11" evidence="3">
    <location>
        <begin position="352"/>
        <end position="478"/>
    </location>
</feature>
<reference evidence="4 5" key="1">
    <citation type="submission" date="2019-12" db="EMBL/GenBank/DDBJ databases">
        <authorList>
            <person name="Xu J."/>
        </authorList>
    </citation>
    <scope>NUCLEOTIDE SEQUENCE [LARGE SCALE GENOMIC DNA]</scope>
    <source>
        <strain evidence="4 5">HX-5-24</strain>
    </source>
</reference>
<dbReference type="NCBIfam" id="TIGR01451">
    <property type="entry name" value="B_ant_repeat"/>
    <property type="match status" value="7"/>
</dbReference>
<dbReference type="RefSeq" id="WP_156642299.1">
    <property type="nucleotide sequence ID" value="NZ_WOXT01000003.1"/>
</dbReference>
<evidence type="ECO:0000259" key="3">
    <source>
        <dbReference type="Pfam" id="PF01345"/>
    </source>
</evidence>
<feature type="domain" description="DUF11" evidence="3">
    <location>
        <begin position="754"/>
        <end position="858"/>
    </location>
</feature>
<feature type="signal peptide" evidence="2">
    <location>
        <begin position="1"/>
        <end position="31"/>
    </location>
</feature>
<keyword evidence="5" id="KW-1185">Reference proteome</keyword>
<dbReference type="Pfam" id="PF17963">
    <property type="entry name" value="Big_9"/>
    <property type="match status" value="2"/>
</dbReference>
<proteinExistence type="predicted"/>
<dbReference type="Gene3D" id="2.60.40.10">
    <property type="entry name" value="Immunoglobulins"/>
    <property type="match status" value="4"/>
</dbReference>
<dbReference type="NCBIfam" id="TIGR04226">
    <property type="entry name" value="RrgB_K2N_iso_D2"/>
    <property type="match status" value="1"/>
</dbReference>
<dbReference type="EMBL" id="WOXT01000003">
    <property type="protein sequence ID" value="MUV14865.1"/>
    <property type="molecule type" value="Genomic_DNA"/>
</dbReference>
<feature type="region of interest" description="Disordered" evidence="1">
    <location>
        <begin position="959"/>
        <end position="979"/>
    </location>
</feature>
<name>A0A7C9LY25_9GAMM</name>
<dbReference type="InterPro" id="IPR047589">
    <property type="entry name" value="DUF11_rpt"/>
</dbReference>
<dbReference type="InterPro" id="IPR008966">
    <property type="entry name" value="Adhesion_dom_sf"/>
</dbReference>
<dbReference type="Gene3D" id="2.60.40.740">
    <property type="match status" value="2"/>
</dbReference>
<evidence type="ECO:0000256" key="2">
    <source>
        <dbReference type="SAM" id="SignalP"/>
    </source>
</evidence>
<feature type="domain" description="DUF11" evidence="3">
    <location>
        <begin position="990"/>
        <end position="1106"/>
    </location>
</feature>